<dbReference type="EMBL" id="SGXM01000001">
    <property type="protein sequence ID" value="RZT43187.1"/>
    <property type="molecule type" value="Genomic_DNA"/>
</dbReference>
<dbReference type="RefSeq" id="WP_130391124.1">
    <property type="nucleotide sequence ID" value="NZ_SGXM01000001.1"/>
</dbReference>
<accession>A0A4Q7SBI7</accession>
<evidence type="ECO:0000313" key="2">
    <source>
        <dbReference type="Proteomes" id="UP000291078"/>
    </source>
</evidence>
<dbReference type="InterPro" id="IPR024524">
    <property type="entry name" value="DUF3800"/>
</dbReference>
<dbReference type="AlphaFoldDB" id="A0A4Q7SBI7"/>
<keyword evidence="2" id="KW-1185">Reference proteome</keyword>
<dbReference type="Proteomes" id="UP000291078">
    <property type="component" value="Unassembled WGS sequence"/>
</dbReference>
<reference evidence="1 2" key="1">
    <citation type="journal article" date="2015" name="Stand. Genomic Sci.">
        <title>Genomic Encyclopedia of Bacterial and Archaeal Type Strains, Phase III: the genomes of soil and plant-associated and newly described type strains.</title>
        <authorList>
            <person name="Whitman W.B."/>
            <person name="Woyke T."/>
            <person name="Klenk H.P."/>
            <person name="Zhou Y."/>
            <person name="Lilburn T.G."/>
            <person name="Beck B.J."/>
            <person name="De Vos P."/>
            <person name="Vandamme P."/>
            <person name="Eisen J.A."/>
            <person name="Garrity G."/>
            <person name="Hugenholtz P."/>
            <person name="Kyrpides N.C."/>
        </authorList>
    </citation>
    <scope>NUCLEOTIDE SEQUENCE [LARGE SCALE GENOMIC DNA]</scope>
    <source>
        <strain evidence="1 2">ASC-9842</strain>
    </source>
</reference>
<protein>
    <recommendedName>
        <fullName evidence="3">DUF3800 domain-containing protein</fullName>
    </recommendedName>
</protein>
<sequence length="231" mass="26121">MAITIYLDECGCLGWQLDKPYQQGGSSRHFTLAAVVIADGDEANLSRPVRGLYKKRGRALSNELKAVQMSATERCRFASDIAKAASAGHTIQLRAITARKTNVSDAFRAHPNGLYHYMTRMLLLDVMADHRSVSFIPDARSMKDQLKHFMHDYLRLELAVRDAATSLQTTPWESNICLPLQFTDIIASIVWAHHEFNNSIPFRHIEHVISQRTLFFQHKNRHSASDTSMPG</sequence>
<gene>
    <name evidence="1" type="ORF">EV147_2237</name>
</gene>
<dbReference type="Pfam" id="PF12686">
    <property type="entry name" value="DUF3800"/>
    <property type="match status" value="1"/>
</dbReference>
<proteinExistence type="predicted"/>
<evidence type="ECO:0008006" key="3">
    <source>
        <dbReference type="Google" id="ProtNLM"/>
    </source>
</evidence>
<comment type="caution">
    <text evidence="1">The sequence shown here is derived from an EMBL/GenBank/DDBJ whole genome shotgun (WGS) entry which is preliminary data.</text>
</comment>
<dbReference type="OrthoDB" id="6914078at2"/>
<name>A0A4Q7SBI7_9BURK</name>
<evidence type="ECO:0000313" key="1">
    <source>
        <dbReference type="EMBL" id="RZT43187.1"/>
    </source>
</evidence>
<organism evidence="1 2">
    <name type="scientific">Cupriavidus agavae</name>
    <dbReference type="NCBI Taxonomy" id="1001822"/>
    <lineage>
        <taxon>Bacteria</taxon>
        <taxon>Pseudomonadati</taxon>
        <taxon>Pseudomonadota</taxon>
        <taxon>Betaproteobacteria</taxon>
        <taxon>Burkholderiales</taxon>
        <taxon>Burkholderiaceae</taxon>
        <taxon>Cupriavidus</taxon>
    </lineage>
</organism>